<dbReference type="PANTHER" id="PTHR42865:SF5">
    <property type="entry name" value="L-CYSTINE TRANSPORTER TCYP"/>
    <property type="match status" value="1"/>
</dbReference>
<reference evidence="11 12" key="1">
    <citation type="journal article" date="2014" name="Int. J. Syst. Evol. Microbiol.">
        <title>Jeotgalibaca dankookensis gen. nov., sp. nov., a member of the family Carnobacteriaceae, isolated from seujeot (Korean traditional food).</title>
        <authorList>
            <person name="Lee D.G."/>
            <person name="Trujillo M.E."/>
            <person name="Kang H."/>
            <person name="Ahn T.Y."/>
        </authorList>
    </citation>
    <scope>NUCLEOTIDE SEQUENCE [LARGE SCALE GENOMIC DNA]</scope>
    <source>
        <strain evidence="11 12">EX-07</strain>
    </source>
</reference>
<dbReference type="STRING" id="708126.BW727_101329"/>
<evidence type="ECO:0000256" key="4">
    <source>
        <dbReference type="ARBA" id="ARBA00022448"/>
    </source>
</evidence>
<dbReference type="InterPro" id="IPR036458">
    <property type="entry name" value="Na:dicarbo_symporter_sf"/>
</dbReference>
<feature type="transmembrane region" description="Helical" evidence="10">
    <location>
        <begin position="72"/>
        <end position="93"/>
    </location>
</feature>
<evidence type="ECO:0000256" key="2">
    <source>
        <dbReference type="ARBA" id="ARBA00006148"/>
    </source>
</evidence>
<dbReference type="InterPro" id="IPR001991">
    <property type="entry name" value="Na-dicarboxylate_symporter"/>
</dbReference>
<dbReference type="Proteomes" id="UP000188993">
    <property type="component" value="Chromosome"/>
</dbReference>
<gene>
    <name evidence="11" type="primary">tcyP_2</name>
    <name evidence="11" type="ORF">BW727_101329</name>
</gene>
<protein>
    <recommendedName>
        <fullName evidence="3">L-cystine uptake protein TcyP</fullName>
    </recommendedName>
    <alternativeName>
        <fullName evidence="9">Transporter of cystine TcyP</fullName>
    </alternativeName>
</protein>
<dbReference type="AlphaFoldDB" id="A0A1S6IQ66"/>
<accession>A0A1S6IQ66</accession>
<dbReference type="RefSeq" id="WP_062468601.1">
    <property type="nucleotide sequence ID" value="NZ_BBYN01000009.1"/>
</dbReference>
<comment type="subcellular location">
    <subcellularLocation>
        <location evidence="1">Membrane</location>
        <topology evidence="1">Multi-pass membrane protein</topology>
    </subcellularLocation>
</comment>
<feature type="transmembrane region" description="Helical" evidence="10">
    <location>
        <begin position="186"/>
        <end position="204"/>
    </location>
</feature>
<keyword evidence="5 10" id="KW-0812">Transmembrane</keyword>
<dbReference type="Pfam" id="PF00375">
    <property type="entry name" value="SDF"/>
    <property type="match status" value="1"/>
</dbReference>
<feature type="transmembrane region" description="Helical" evidence="10">
    <location>
        <begin position="225"/>
        <end position="250"/>
    </location>
</feature>
<evidence type="ECO:0000313" key="11">
    <source>
        <dbReference type="EMBL" id="AQS53696.1"/>
    </source>
</evidence>
<feature type="transmembrane region" description="Helical" evidence="10">
    <location>
        <begin position="34"/>
        <end position="52"/>
    </location>
</feature>
<name>A0A1S6IQ66_9LACT</name>
<dbReference type="KEGG" id="jda:BW727_101329"/>
<dbReference type="PANTHER" id="PTHR42865">
    <property type="entry name" value="PROTON/GLUTAMATE-ASPARTATE SYMPORTER"/>
    <property type="match status" value="1"/>
</dbReference>
<comment type="similarity">
    <text evidence="2">Belongs to the dicarboxylate/amino acid:cation symporter (DAACS) (TC 2.A.23) family.</text>
</comment>
<feature type="transmembrane region" description="Helical" evidence="10">
    <location>
        <begin position="105"/>
        <end position="131"/>
    </location>
</feature>
<feature type="transmembrane region" description="Helical" evidence="10">
    <location>
        <begin position="256"/>
        <end position="277"/>
    </location>
</feature>
<dbReference type="GO" id="GO:0015293">
    <property type="term" value="F:symporter activity"/>
    <property type="evidence" value="ECO:0007669"/>
    <property type="project" value="InterPro"/>
</dbReference>
<feature type="transmembrane region" description="Helical" evidence="10">
    <location>
        <begin position="395"/>
        <end position="417"/>
    </location>
</feature>
<evidence type="ECO:0000256" key="1">
    <source>
        <dbReference type="ARBA" id="ARBA00004141"/>
    </source>
</evidence>
<evidence type="ECO:0000256" key="6">
    <source>
        <dbReference type="ARBA" id="ARBA00022970"/>
    </source>
</evidence>
<dbReference type="EMBL" id="CP019728">
    <property type="protein sequence ID" value="AQS53696.1"/>
    <property type="molecule type" value="Genomic_DNA"/>
</dbReference>
<dbReference type="OrthoDB" id="7778689at2"/>
<keyword evidence="6" id="KW-0029">Amino-acid transport</keyword>
<sequence length="464" mass="49235">MEIFVILGLLFIFTIFLFIIYRMSTKHIKFTTRVFTALIIGVVFGSVIQLVWGSDSSITRTFIDWANIVGSGYVRFLQMLIMPLIFVSIVGAFTKIEETGKLGKISVAVLATLLGTTAIAAFVGWASVLLFNLDGAQFTEGVAESAQILALADRQSQVEGLTIPGQILSFIPTNIFEDFAGLRSTSTIATVIVSSFTGVAYMGIKRKEPEYAASFKHGLDTLHAIVMRIVTLVLRLTPYGILALSIRMMATSSFQAIVNLGVFVLASYSALIVVLLVHSAILLTQKVNPLTFFKKSFPALSFAFSSRSSAGTLPLNIKTQTEALGVDSASANFSASFGVSIGQNGCAGVYPAMLATIIAPSVGIDVTSIGFLLSLVLVVTISSFGVAGVGGGATFAALIVLSTLNLPVAIVGLVISVEPIIDMMRTMVNVNGSMLAGVVSSNVINEFDGQVFTDTEATVEREAL</sequence>
<dbReference type="GO" id="GO:0015184">
    <property type="term" value="F:L-cystine transmembrane transporter activity"/>
    <property type="evidence" value="ECO:0007669"/>
    <property type="project" value="TreeGrafter"/>
</dbReference>
<evidence type="ECO:0000256" key="5">
    <source>
        <dbReference type="ARBA" id="ARBA00022692"/>
    </source>
</evidence>
<evidence type="ECO:0000256" key="9">
    <source>
        <dbReference type="ARBA" id="ARBA00031293"/>
    </source>
</evidence>
<dbReference type="PRINTS" id="PR00173">
    <property type="entry name" value="EDTRNSPORT"/>
</dbReference>
<dbReference type="GO" id="GO:0005886">
    <property type="term" value="C:plasma membrane"/>
    <property type="evidence" value="ECO:0007669"/>
    <property type="project" value="TreeGrafter"/>
</dbReference>
<feature type="transmembrane region" description="Helical" evidence="10">
    <location>
        <begin position="6"/>
        <end position="22"/>
    </location>
</feature>
<keyword evidence="12" id="KW-1185">Reference proteome</keyword>
<evidence type="ECO:0000256" key="7">
    <source>
        <dbReference type="ARBA" id="ARBA00022989"/>
    </source>
</evidence>
<proteinExistence type="inferred from homology"/>
<evidence type="ECO:0000313" key="12">
    <source>
        <dbReference type="Proteomes" id="UP000188993"/>
    </source>
</evidence>
<keyword evidence="8 10" id="KW-0472">Membrane</keyword>
<keyword evidence="4" id="KW-0813">Transport</keyword>
<feature type="transmembrane region" description="Helical" evidence="10">
    <location>
        <begin position="369"/>
        <end position="389"/>
    </location>
</feature>
<evidence type="ECO:0000256" key="10">
    <source>
        <dbReference type="SAM" id="Phobius"/>
    </source>
</evidence>
<evidence type="ECO:0000256" key="8">
    <source>
        <dbReference type="ARBA" id="ARBA00023136"/>
    </source>
</evidence>
<keyword evidence="7 10" id="KW-1133">Transmembrane helix</keyword>
<organism evidence="11 12">
    <name type="scientific">Jeotgalibaca dankookensis</name>
    <dbReference type="NCBI Taxonomy" id="708126"/>
    <lineage>
        <taxon>Bacteria</taxon>
        <taxon>Bacillati</taxon>
        <taxon>Bacillota</taxon>
        <taxon>Bacilli</taxon>
        <taxon>Lactobacillales</taxon>
        <taxon>Carnobacteriaceae</taxon>
        <taxon>Jeotgalibaca</taxon>
    </lineage>
</organism>
<dbReference type="SUPFAM" id="SSF118215">
    <property type="entry name" value="Proton glutamate symport protein"/>
    <property type="match status" value="1"/>
</dbReference>
<dbReference type="Gene3D" id="1.10.3860.10">
    <property type="entry name" value="Sodium:dicarboxylate symporter"/>
    <property type="match status" value="1"/>
</dbReference>
<evidence type="ECO:0000256" key="3">
    <source>
        <dbReference type="ARBA" id="ARBA00022031"/>
    </source>
</evidence>